<organism evidence="1 2">
    <name type="scientific">Ventrimonas faecis</name>
    <dbReference type="NCBI Taxonomy" id="3133170"/>
    <lineage>
        <taxon>Bacteria</taxon>
        <taxon>Bacillati</taxon>
        <taxon>Bacillota</taxon>
        <taxon>Clostridia</taxon>
        <taxon>Lachnospirales</taxon>
        <taxon>Lachnospiraceae</taxon>
        <taxon>Ventrimonas</taxon>
    </lineage>
</organism>
<evidence type="ECO:0000313" key="1">
    <source>
        <dbReference type="EMBL" id="MEQ2563483.1"/>
    </source>
</evidence>
<sequence>MAILQLPYNLSALFNFNEPDTNEGSMESSDEDFFDLFDFLPENTVTTNYLAKGGDRIQSLLRIKTRRTYSMNDFFKLFSRDQFWKKSNSRKDFTEYLIKTYWKKVINPFVNTLYKDFLAGQITEQEISEKLQEILGFSISLSQCHDEQVERLVAATGMPTDCIFRITAFENEYFLIFGKLKARNRNRQIWLTADRRKCTLWDSYYLAKLAVIERIRIEYQHYIHSIESKDNDLVYLSILNEIDNGFHVCGRVCPVYAYEKEQVLYPEVMKFLDKLKIPVKLRIPGQSASGILFSFSLLQQVLPILKQYSISKVDFLYYATIPEGYLIIIKALMEQHKMQEADARYHRNNTEVANAFMTKKNIPPKHQDYMKESSFLNVYRYIEVDEDCDLDKMRELEKEFLALGDILGKHPYDASIRFRKLGRHHASGLYSPAYQCVCIDVRSPSSYVHEFLHMYDHFHGMLSEGYDFKEVRLQYESCLQEYLSDCEDPDLKARLNGNSKYNLDYYFVPTEVFARCGELYFTRFRGVDNSLLKFERGFDYPENEKLLELIKKYYDQHFLTEEIPS</sequence>
<reference evidence="1 2" key="1">
    <citation type="submission" date="2024-03" db="EMBL/GenBank/DDBJ databases">
        <title>Human intestinal bacterial collection.</title>
        <authorList>
            <person name="Pauvert C."/>
            <person name="Hitch T.C.A."/>
            <person name="Clavel T."/>
        </authorList>
    </citation>
    <scope>NUCLEOTIDE SEQUENCE [LARGE SCALE GENOMIC DNA]</scope>
    <source>
        <strain evidence="1 2">CLA-AP-H27</strain>
    </source>
</reference>
<dbReference type="Proteomes" id="UP001437460">
    <property type="component" value="Unassembled WGS sequence"/>
</dbReference>
<dbReference type="RefSeq" id="WP_349229618.1">
    <property type="nucleotide sequence ID" value="NZ_JBBMFJ010000019.1"/>
</dbReference>
<proteinExistence type="predicted"/>
<name>A0ABV1HNC7_9FIRM</name>
<comment type="caution">
    <text evidence="1">The sequence shown here is derived from an EMBL/GenBank/DDBJ whole genome shotgun (WGS) entry which is preliminary data.</text>
</comment>
<evidence type="ECO:0000313" key="2">
    <source>
        <dbReference type="Proteomes" id="UP001437460"/>
    </source>
</evidence>
<keyword evidence="2" id="KW-1185">Reference proteome</keyword>
<gene>
    <name evidence="1" type="ORF">WMO41_09985</name>
</gene>
<protein>
    <submittedName>
        <fullName evidence="1">Uncharacterized protein</fullName>
    </submittedName>
</protein>
<accession>A0ABV1HNC7</accession>
<dbReference type="EMBL" id="JBBMFJ010000019">
    <property type="protein sequence ID" value="MEQ2563483.1"/>
    <property type="molecule type" value="Genomic_DNA"/>
</dbReference>